<comment type="caution">
    <text evidence="12">The sequence shown here is derived from an EMBL/GenBank/DDBJ whole genome shotgun (WGS) entry which is preliminary data.</text>
</comment>
<dbReference type="InterPro" id="IPR006110">
    <property type="entry name" value="Pol_omega/Rpo6/RPB6"/>
</dbReference>
<keyword evidence="4 11" id="KW-0240">DNA-directed RNA polymerase</keyword>
<organism evidence="12 13">
    <name type="scientific">Candidatus Desulfatibia vada</name>
    <dbReference type="NCBI Taxonomy" id="2841696"/>
    <lineage>
        <taxon>Bacteria</taxon>
        <taxon>Pseudomonadati</taxon>
        <taxon>Thermodesulfobacteriota</taxon>
        <taxon>Desulfobacteria</taxon>
        <taxon>Desulfobacterales</taxon>
        <taxon>Desulfobacterales incertae sedis</taxon>
        <taxon>Candidatus Desulfatibia</taxon>
    </lineage>
</organism>
<evidence type="ECO:0000256" key="11">
    <source>
        <dbReference type="HAMAP-Rule" id="MF_00366"/>
    </source>
</evidence>
<dbReference type="GO" id="GO:0000428">
    <property type="term" value="C:DNA-directed RNA polymerase complex"/>
    <property type="evidence" value="ECO:0007669"/>
    <property type="project" value="UniProtKB-KW"/>
</dbReference>
<comment type="catalytic activity">
    <reaction evidence="10 11">
        <text>RNA(n) + a ribonucleoside 5'-triphosphate = RNA(n+1) + diphosphate</text>
        <dbReference type="Rhea" id="RHEA:21248"/>
        <dbReference type="Rhea" id="RHEA-COMP:14527"/>
        <dbReference type="Rhea" id="RHEA-COMP:17342"/>
        <dbReference type="ChEBI" id="CHEBI:33019"/>
        <dbReference type="ChEBI" id="CHEBI:61557"/>
        <dbReference type="ChEBI" id="CHEBI:140395"/>
        <dbReference type="EC" id="2.7.7.6"/>
    </reaction>
</comment>
<name>A0A8J6P1D2_9BACT</name>
<dbReference type="HAMAP" id="MF_00366">
    <property type="entry name" value="RNApol_bact_RpoZ"/>
    <property type="match status" value="1"/>
</dbReference>
<dbReference type="EC" id="2.7.7.6" evidence="2 11"/>
<dbReference type="SUPFAM" id="SSF63562">
    <property type="entry name" value="RPB6/omega subunit-like"/>
    <property type="match status" value="1"/>
</dbReference>
<evidence type="ECO:0000313" key="13">
    <source>
        <dbReference type="Proteomes" id="UP000605201"/>
    </source>
</evidence>
<evidence type="ECO:0000256" key="7">
    <source>
        <dbReference type="ARBA" id="ARBA00023163"/>
    </source>
</evidence>
<evidence type="ECO:0000313" key="12">
    <source>
        <dbReference type="EMBL" id="MBC8433450.1"/>
    </source>
</evidence>
<reference evidence="12 13" key="1">
    <citation type="submission" date="2020-08" db="EMBL/GenBank/DDBJ databases">
        <title>Bridging the membrane lipid divide: bacteria of the FCB group superphylum have the potential to synthesize archaeal ether lipids.</title>
        <authorList>
            <person name="Villanueva L."/>
            <person name="Von Meijenfeldt F.A.B."/>
            <person name="Westbye A.B."/>
            <person name="Yadav S."/>
            <person name="Hopmans E.C."/>
            <person name="Dutilh B.E."/>
            <person name="Sinninghe Damste J.S."/>
        </authorList>
    </citation>
    <scope>NUCLEOTIDE SEQUENCE [LARGE SCALE GENOMIC DNA]</scope>
    <source>
        <strain evidence="12">NIOZ-UU17</strain>
    </source>
</reference>
<keyword evidence="6 11" id="KW-0548">Nucleotidyltransferase</keyword>
<evidence type="ECO:0000256" key="5">
    <source>
        <dbReference type="ARBA" id="ARBA00022679"/>
    </source>
</evidence>
<evidence type="ECO:0000256" key="8">
    <source>
        <dbReference type="ARBA" id="ARBA00029924"/>
    </source>
</evidence>
<evidence type="ECO:0000256" key="6">
    <source>
        <dbReference type="ARBA" id="ARBA00022695"/>
    </source>
</evidence>
<keyword evidence="7 11" id="KW-0804">Transcription</keyword>
<dbReference type="EMBL" id="JACNIG010000302">
    <property type="protein sequence ID" value="MBC8433450.1"/>
    <property type="molecule type" value="Genomic_DNA"/>
</dbReference>
<proteinExistence type="inferred from homology"/>
<dbReference type="GO" id="GO:0006351">
    <property type="term" value="P:DNA-templated transcription"/>
    <property type="evidence" value="ECO:0007669"/>
    <property type="project" value="UniProtKB-UniRule"/>
</dbReference>
<evidence type="ECO:0000256" key="4">
    <source>
        <dbReference type="ARBA" id="ARBA00022478"/>
    </source>
</evidence>
<evidence type="ECO:0000256" key="2">
    <source>
        <dbReference type="ARBA" id="ARBA00012418"/>
    </source>
</evidence>
<dbReference type="Proteomes" id="UP000605201">
    <property type="component" value="Unassembled WGS sequence"/>
</dbReference>
<dbReference type="InterPro" id="IPR036161">
    <property type="entry name" value="RPB6/omega-like_sf"/>
</dbReference>
<comment type="subunit">
    <text evidence="11">The RNAP catalytic core consists of 2 alpha, 1 beta, 1 beta' and 1 omega subunit. When a sigma factor is associated with the core the holoenzyme is formed, which can initiate transcription.</text>
</comment>
<dbReference type="GO" id="GO:0003899">
    <property type="term" value="F:DNA-directed RNA polymerase activity"/>
    <property type="evidence" value="ECO:0007669"/>
    <property type="project" value="UniProtKB-UniRule"/>
</dbReference>
<evidence type="ECO:0000256" key="10">
    <source>
        <dbReference type="ARBA" id="ARBA00048552"/>
    </source>
</evidence>
<accession>A0A8J6P1D2</accession>
<dbReference type="Gene3D" id="3.90.940.10">
    <property type="match status" value="1"/>
</dbReference>
<dbReference type="PANTHER" id="PTHR34476">
    <property type="entry name" value="DNA-DIRECTED RNA POLYMERASE SUBUNIT OMEGA"/>
    <property type="match status" value="1"/>
</dbReference>
<dbReference type="Pfam" id="PF01192">
    <property type="entry name" value="RNA_pol_Rpb6"/>
    <property type="match status" value="1"/>
</dbReference>
<dbReference type="SMART" id="SM01409">
    <property type="entry name" value="RNA_pol_Rpb6"/>
    <property type="match status" value="1"/>
</dbReference>
<dbReference type="PANTHER" id="PTHR34476:SF1">
    <property type="entry name" value="DNA-DIRECTED RNA POLYMERASE SUBUNIT OMEGA"/>
    <property type="match status" value="1"/>
</dbReference>
<sequence length="68" mass="7798">MARITIEDCLKKIPNRFLLVNVVAKRVRQIREGSEYLVSSPKNEDIVVSLRECAAGKIVIKENQKEEE</sequence>
<dbReference type="GO" id="GO:0003677">
    <property type="term" value="F:DNA binding"/>
    <property type="evidence" value="ECO:0007669"/>
    <property type="project" value="UniProtKB-UniRule"/>
</dbReference>
<protein>
    <recommendedName>
        <fullName evidence="3 11">DNA-directed RNA polymerase subunit omega</fullName>
        <shortName evidence="11">RNAP omega subunit</shortName>
        <ecNumber evidence="2 11">2.7.7.6</ecNumber>
    </recommendedName>
    <alternativeName>
        <fullName evidence="9 11">RNA polymerase omega subunit</fullName>
    </alternativeName>
    <alternativeName>
        <fullName evidence="8 11">Transcriptase subunit omega</fullName>
    </alternativeName>
</protein>
<gene>
    <name evidence="11" type="primary">rpoZ</name>
    <name evidence="12" type="ORF">H8D96_16190</name>
</gene>
<dbReference type="NCBIfam" id="TIGR00690">
    <property type="entry name" value="rpoZ"/>
    <property type="match status" value="1"/>
</dbReference>
<comment type="similarity">
    <text evidence="1 11">Belongs to the RNA polymerase subunit omega family.</text>
</comment>
<evidence type="ECO:0000256" key="1">
    <source>
        <dbReference type="ARBA" id="ARBA00006711"/>
    </source>
</evidence>
<keyword evidence="5 11" id="KW-0808">Transferase</keyword>
<evidence type="ECO:0000256" key="9">
    <source>
        <dbReference type="ARBA" id="ARBA00030998"/>
    </source>
</evidence>
<dbReference type="AlphaFoldDB" id="A0A8J6P1D2"/>
<dbReference type="InterPro" id="IPR003716">
    <property type="entry name" value="DNA-dir_RNA_pol_omega"/>
</dbReference>
<evidence type="ECO:0000256" key="3">
    <source>
        <dbReference type="ARBA" id="ARBA00013725"/>
    </source>
</evidence>
<comment type="function">
    <text evidence="11">Promotes RNA polymerase assembly. Latches the N- and C-terminal regions of the beta' subunit thereby facilitating its interaction with the beta and alpha subunits.</text>
</comment>